<dbReference type="InterPro" id="IPR044849">
    <property type="entry name" value="CASTOR/POLLUX/SYM8-like"/>
</dbReference>
<dbReference type="PANTHER" id="PTHR31563:SF10">
    <property type="entry name" value="ION CHANNEL POLLUX-RELATED"/>
    <property type="match status" value="1"/>
</dbReference>
<evidence type="ECO:0000313" key="6">
    <source>
        <dbReference type="Proteomes" id="UP000011087"/>
    </source>
</evidence>
<dbReference type="OrthoDB" id="414047at2759"/>
<dbReference type="GO" id="GO:0006811">
    <property type="term" value="P:monoatomic ion transport"/>
    <property type="evidence" value="ECO:0007669"/>
    <property type="project" value="InterPro"/>
</dbReference>
<keyword evidence="6" id="KW-1185">Reference proteome</keyword>
<evidence type="ECO:0000256" key="2">
    <source>
        <dbReference type="SAM" id="Phobius"/>
    </source>
</evidence>
<gene>
    <name evidence="4" type="ORF">GUITHDRAFT_146039</name>
</gene>
<reference evidence="6" key="2">
    <citation type="submission" date="2012-11" db="EMBL/GenBank/DDBJ databases">
        <authorList>
            <person name="Kuo A."/>
            <person name="Curtis B.A."/>
            <person name="Tanifuji G."/>
            <person name="Burki F."/>
            <person name="Gruber A."/>
            <person name="Irimia M."/>
            <person name="Maruyama S."/>
            <person name="Arias M.C."/>
            <person name="Ball S.G."/>
            <person name="Gile G.H."/>
            <person name="Hirakawa Y."/>
            <person name="Hopkins J.F."/>
            <person name="Rensing S.A."/>
            <person name="Schmutz J."/>
            <person name="Symeonidi A."/>
            <person name="Elias M."/>
            <person name="Eveleigh R.J."/>
            <person name="Herman E.K."/>
            <person name="Klute M.J."/>
            <person name="Nakayama T."/>
            <person name="Obornik M."/>
            <person name="Reyes-Prieto A."/>
            <person name="Armbrust E.V."/>
            <person name="Aves S.J."/>
            <person name="Beiko R.G."/>
            <person name="Coutinho P."/>
            <person name="Dacks J.B."/>
            <person name="Durnford D.G."/>
            <person name="Fast N.M."/>
            <person name="Green B.R."/>
            <person name="Grisdale C."/>
            <person name="Hempe F."/>
            <person name="Henrissat B."/>
            <person name="Hoppner M.P."/>
            <person name="Ishida K.-I."/>
            <person name="Kim E."/>
            <person name="Koreny L."/>
            <person name="Kroth P.G."/>
            <person name="Liu Y."/>
            <person name="Malik S.-B."/>
            <person name="Maier U.G."/>
            <person name="McRose D."/>
            <person name="Mock T."/>
            <person name="Neilson J.A."/>
            <person name="Onodera N.T."/>
            <person name="Poole A.M."/>
            <person name="Pritham E.J."/>
            <person name="Richards T.A."/>
            <person name="Rocap G."/>
            <person name="Roy S.W."/>
            <person name="Sarai C."/>
            <person name="Schaack S."/>
            <person name="Shirato S."/>
            <person name="Slamovits C.H."/>
            <person name="Spencer D.F."/>
            <person name="Suzuki S."/>
            <person name="Worden A.Z."/>
            <person name="Zauner S."/>
            <person name="Barry K."/>
            <person name="Bell C."/>
            <person name="Bharti A.K."/>
            <person name="Crow J.A."/>
            <person name="Grimwood J."/>
            <person name="Kramer R."/>
            <person name="Lindquist E."/>
            <person name="Lucas S."/>
            <person name="Salamov A."/>
            <person name="McFadden G.I."/>
            <person name="Lane C.E."/>
            <person name="Keeling P.J."/>
            <person name="Gray M.W."/>
            <person name="Grigoriev I.V."/>
            <person name="Archibald J.M."/>
        </authorList>
    </citation>
    <scope>NUCLEOTIDE SEQUENCE</scope>
    <source>
        <strain evidence="6">CCMP2712</strain>
    </source>
</reference>
<keyword evidence="2" id="KW-1133">Transmembrane helix</keyword>
<feature type="compositionally biased region" description="Low complexity" evidence="1">
    <location>
        <begin position="193"/>
        <end position="211"/>
    </location>
</feature>
<dbReference type="HOGENOM" id="CLU_738609_0_0_1"/>
<feature type="signal peptide" evidence="3">
    <location>
        <begin position="1"/>
        <end position="21"/>
    </location>
</feature>
<dbReference type="OMA" id="DAIWKAW"/>
<dbReference type="PaxDb" id="55529-EKX36104"/>
<organism evidence="4">
    <name type="scientific">Guillardia theta (strain CCMP2712)</name>
    <name type="common">Cryptophyte</name>
    <dbReference type="NCBI Taxonomy" id="905079"/>
    <lineage>
        <taxon>Eukaryota</taxon>
        <taxon>Cryptophyceae</taxon>
        <taxon>Pyrenomonadales</taxon>
        <taxon>Geminigeraceae</taxon>
        <taxon>Guillardia</taxon>
    </lineage>
</organism>
<sequence length="375" mass="41223">MKLSSLVAFSWVLVMLGGVLVKWHGSSSLSWPHAFFRAYTLLNNAPGVSVVEGETAGALLIANSLFITGIFTFAVALGVVSSGMQVALFRVLAANHRVIEEGHILVLNWSSSLLPVLRQILSAYKDGIQRRPIVVLTAREQAKVRQQLEEELGPVSRRVIVRTGNPSSLRDLIKVSAGQARHILILQPQPDNSTALSSSSSSSSSSPTWTSSMNFSVEEVRNYVSTQVACVQALVEIEQGGRKLGKNREDVHGIVQVAQAQAPDPVLGFTFLSSKSFEDRVLTMSAMQPGIAEVYQEILDQATGAEIYLHSMWRCPWLQEVPIRELDKYFSDGVMLGWVMEEEGKEQRVSMDPMLLNSDATLPLNARVILLTHNK</sequence>
<dbReference type="RefSeq" id="XP_005823084.1">
    <property type="nucleotide sequence ID" value="XM_005823027.1"/>
</dbReference>
<dbReference type="eggNOG" id="ENOG502S32J">
    <property type="taxonomic scope" value="Eukaryota"/>
</dbReference>
<feature type="chain" id="PRO_5008770101" evidence="3">
    <location>
        <begin position="22"/>
        <end position="375"/>
    </location>
</feature>
<dbReference type="GeneID" id="17292818"/>
<keyword evidence="3" id="KW-0732">Signal</keyword>
<dbReference type="EMBL" id="JH993079">
    <property type="protein sequence ID" value="EKX36104.1"/>
    <property type="molecule type" value="Genomic_DNA"/>
</dbReference>
<name>L1IJJ8_GUITC</name>
<accession>L1IJJ8</accession>
<keyword evidence="2" id="KW-0472">Membrane</keyword>
<keyword evidence="2" id="KW-0812">Transmembrane</keyword>
<evidence type="ECO:0000313" key="5">
    <source>
        <dbReference type="EnsemblProtists" id="EKX36104"/>
    </source>
</evidence>
<feature type="region of interest" description="Disordered" evidence="1">
    <location>
        <begin position="191"/>
        <end position="211"/>
    </location>
</feature>
<feature type="transmembrane region" description="Helical" evidence="2">
    <location>
        <begin position="56"/>
        <end position="80"/>
    </location>
</feature>
<dbReference type="AlphaFoldDB" id="L1IJJ8"/>
<evidence type="ECO:0000313" key="4">
    <source>
        <dbReference type="EMBL" id="EKX36104.1"/>
    </source>
</evidence>
<reference evidence="4 6" key="1">
    <citation type="journal article" date="2012" name="Nature">
        <title>Algal genomes reveal evolutionary mosaicism and the fate of nucleomorphs.</title>
        <authorList>
            <consortium name="DOE Joint Genome Institute"/>
            <person name="Curtis B.A."/>
            <person name="Tanifuji G."/>
            <person name="Burki F."/>
            <person name="Gruber A."/>
            <person name="Irimia M."/>
            <person name="Maruyama S."/>
            <person name="Arias M.C."/>
            <person name="Ball S.G."/>
            <person name="Gile G.H."/>
            <person name="Hirakawa Y."/>
            <person name="Hopkins J.F."/>
            <person name="Kuo A."/>
            <person name="Rensing S.A."/>
            <person name="Schmutz J."/>
            <person name="Symeonidi A."/>
            <person name="Elias M."/>
            <person name="Eveleigh R.J."/>
            <person name="Herman E.K."/>
            <person name="Klute M.J."/>
            <person name="Nakayama T."/>
            <person name="Obornik M."/>
            <person name="Reyes-Prieto A."/>
            <person name="Armbrust E.V."/>
            <person name="Aves S.J."/>
            <person name="Beiko R.G."/>
            <person name="Coutinho P."/>
            <person name="Dacks J.B."/>
            <person name="Durnford D.G."/>
            <person name="Fast N.M."/>
            <person name="Green B.R."/>
            <person name="Grisdale C.J."/>
            <person name="Hempel F."/>
            <person name="Henrissat B."/>
            <person name="Hoppner M.P."/>
            <person name="Ishida K."/>
            <person name="Kim E."/>
            <person name="Koreny L."/>
            <person name="Kroth P.G."/>
            <person name="Liu Y."/>
            <person name="Malik S.B."/>
            <person name="Maier U.G."/>
            <person name="McRose D."/>
            <person name="Mock T."/>
            <person name="Neilson J.A."/>
            <person name="Onodera N.T."/>
            <person name="Poole A.M."/>
            <person name="Pritham E.J."/>
            <person name="Richards T.A."/>
            <person name="Rocap G."/>
            <person name="Roy S.W."/>
            <person name="Sarai C."/>
            <person name="Schaack S."/>
            <person name="Shirato S."/>
            <person name="Slamovits C.H."/>
            <person name="Spencer D.F."/>
            <person name="Suzuki S."/>
            <person name="Worden A.Z."/>
            <person name="Zauner S."/>
            <person name="Barry K."/>
            <person name="Bell C."/>
            <person name="Bharti A.K."/>
            <person name="Crow J.A."/>
            <person name="Grimwood J."/>
            <person name="Kramer R."/>
            <person name="Lindquist E."/>
            <person name="Lucas S."/>
            <person name="Salamov A."/>
            <person name="McFadden G.I."/>
            <person name="Lane C.E."/>
            <person name="Keeling P.J."/>
            <person name="Gray M.W."/>
            <person name="Grigoriev I.V."/>
            <person name="Archibald J.M."/>
        </authorList>
    </citation>
    <scope>NUCLEOTIDE SEQUENCE</scope>
    <source>
        <strain evidence="4 6">CCMP2712</strain>
    </source>
</reference>
<dbReference type="EnsemblProtists" id="EKX36104">
    <property type="protein sequence ID" value="EKX36104"/>
    <property type="gene ID" value="GUITHDRAFT_146039"/>
</dbReference>
<reference evidence="5" key="3">
    <citation type="submission" date="2016-03" db="UniProtKB">
        <authorList>
            <consortium name="EnsemblProtists"/>
        </authorList>
    </citation>
    <scope>IDENTIFICATION</scope>
</reference>
<dbReference type="Gene3D" id="3.40.50.720">
    <property type="entry name" value="NAD(P)-binding Rossmann-like Domain"/>
    <property type="match status" value="1"/>
</dbReference>
<evidence type="ECO:0000256" key="1">
    <source>
        <dbReference type="SAM" id="MobiDB-lite"/>
    </source>
</evidence>
<evidence type="ECO:0000256" key="3">
    <source>
        <dbReference type="SAM" id="SignalP"/>
    </source>
</evidence>
<dbReference type="KEGG" id="gtt:GUITHDRAFT_146039"/>
<proteinExistence type="predicted"/>
<dbReference type="PANTHER" id="PTHR31563">
    <property type="entry name" value="ION CHANNEL POLLUX-RELATED"/>
    <property type="match status" value="1"/>
</dbReference>
<protein>
    <submittedName>
        <fullName evidence="4 5">Uncharacterized protein</fullName>
    </submittedName>
</protein>
<dbReference type="Proteomes" id="UP000011087">
    <property type="component" value="Unassembled WGS sequence"/>
</dbReference>